<keyword evidence="2" id="KW-0521">NADP</keyword>
<evidence type="ECO:0000256" key="2">
    <source>
        <dbReference type="ARBA" id="ARBA00022857"/>
    </source>
</evidence>
<reference evidence="4" key="1">
    <citation type="submission" date="2020-06" db="EMBL/GenBank/DDBJ databases">
        <authorList>
            <consortium name="Plant Systems Biology data submission"/>
        </authorList>
    </citation>
    <scope>NUCLEOTIDE SEQUENCE</scope>
    <source>
        <strain evidence="4">D6</strain>
    </source>
</reference>
<evidence type="ECO:0000256" key="1">
    <source>
        <dbReference type="ARBA" id="ARBA00006484"/>
    </source>
</evidence>
<dbReference type="InterPro" id="IPR002347">
    <property type="entry name" value="SDR_fam"/>
</dbReference>
<gene>
    <name evidence="4" type="ORF">SEMRO_660_G183070.1</name>
</gene>
<dbReference type="OrthoDB" id="10265294at2759"/>
<accession>A0A9N8E4L1</accession>
<dbReference type="SUPFAM" id="SSF51735">
    <property type="entry name" value="NAD(P)-binding Rossmann-fold domains"/>
    <property type="match status" value="1"/>
</dbReference>
<protein>
    <submittedName>
        <fullName evidence="4">Uncharacterized oxidoreductase C736.13</fullName>
    </submittedName>
</protein>
<dbReference type="GO" id="GO:0016491">
    <property type="term" value="F:oxidoreductase activity"/>
    <property type="evidence" value="ECO:0007669"/>
    <property type="project" value="UniProtKB-KW"/>
</dbReference>
<dbReference type="Pfam" id="PF00106">
    <property type="entry name" value="adh_short"/>
    <property type="match status" value="1"/>
</dbReference>
<evidence type="ECO:0000256" key="3">
    <source>
        <dbReference type="ARBA" id="ARBA00023002"/>
    </source>
</evidence>
<name>A0A9N8E4L1_9STRA</name>
<keyword evidence="5" id="KW-1185">Reference proteome</keyword>
<comment type="caution">
    <text evidence="4">The sequence shown here is derived from an EMBL/GenBank/DDBJ whole genome shotgun (WGS) entry which is preliminary data.</text>
</comment>
<dbReference type="Gene3D" id="3.40.50.720">
    <property type="entry name" value="NAD(P)-binding Rossmann-like Domain"/>
    <property type="match status" value="1"/>
</dbReference>
<dbReference type="AlphaFoldDB" id="A0A9N8E4L1"/>
<proteinExistence type="inferred from homology"/>
<comment type="similarity">
    <text evidence="1">Belongs to the short-chain dehydrogenases/reductases (SDR) family.</text>
</comment>
<evidence type="ECO:0000313" key="4">
    <source>
        <dbReference type="EMBL" id="CAB9514552.1"/>
    </source>
</evidence>
<dbReference type="Proteomes" id="UP001153069">
    <property type="component" value="Unassembled WGS sequence"/>
</dbReference>
<dbReference type="InterPro" id="IPR036291">
    <property type="entry name" value="NAD(P)-bd_dom_sf"/>
</dbReference>
<organism evidence="4 5">
    <name type="scientific">Seminavis robusta</name>
    <dbReference type="NCBI Taxonomy" id="568900"/>
    <lineage>
        <taxon>Eukaryota</taxon>
        <taxon>Sar</taxon>
        <taxon>Stramenopiles</taxon>
        <taxon>Ochrophyta</taxon>
        <taxon>Bacillariophyta</taxon>
        <taxon>Bacillariophyceae</taxon>
        <taxon>Bacillariophycidae</taxon>
        <taxon>Naviculales</taxon>
        <taxon>Naviculaceae</taxon>
        <taxon>Seminavis</taxon>
    </lineage>
</organism>
<sequence>MENLAIETVWYNDFKKELPSAEGKVFVITGTTSGTGYVAARTAAEKGGEVLLLNRSSDRATKSLAKLKEEVPDGKFVPIECDLQSFESARKAAAEIKSKYTSLYCVCWNAGIMGTPDQATVDGYDTQMQTNHLSHFLLTAELLPLLEKQGGDARIVNHSSGGRHMTPNKCLERKYFEKNGGNLGGSEVELGKISGPPFLRYFQTKLANAVFTKALHEKLQAKKSPILAICADPGFSATDLTNHFGGGGDDFLKGHAERVQTPEDGAMGILKGMMDPDVQSGVHYGPAGSKGPAVINPERPYEVDPEGIKMLWETSQAATGVVFEI</sequence>
<dbReference type="PANTHER" id="PTHR24320">
    <property type="entry name" value="RETINOL DEHYDROGENASE"/>
    <property type="match status" value="1"/>
</dbReference>
<evidence type="ECO:0000313" key="5">
    <source>
        <dbReference type="Proteomes" id="UP001153069"/>
    </source>
</evidence>
<dbReference type="EMBL" id="CAICTM010000659">
    <property type="protein sequence ID" value="CAB9514552.1"/>
    <property type="molecule type" value="Genomic_DNA"/>
</dbReference>
<keyword evidence="3" id="KW-0560">Oxidoreductase</keyword>
<dbReference type="PANTHER" id="PTHR24320:SF282">
    <property type="entry name" value="WW DOMAIN-CONTAINING OXIDOREDUCTASE"/>
    <property type="match status" value="1"/>
</dbReference>